<feature type="transmembrane region" description="Helical" evidence="2">
    <location>
        <begin position="289"/>
        <end position="311"/>
    </location>
</feature>
<protein>
    <submittedName>
        <fullName evidence="3">Uncharacterized protein</fullName>
    </submittedName>
</protein>
<keyword evidence="2" id="KW-0812">Transmembrane</keyword>
<evidence type="ECO:0000313" key="4">
    <source>
        <dbReference type="Proteomes" id="UP000606274"/>
    </source>
</evidence>
<dbReference type="EMBL" id="JABFDY010000028">
    <property type="protein sequence ID" value="KAF7686700.1"/>
    <property type="molecule type" value="Genomic_DNA"/>
</dbReference>
<keyword evidence="2" id="KW-1133">Transmembrane helix</keyword>
<comment type="caution">
    <text evidence="3">The sequence shown here is derived from an EMBL/GenBank/DDBJ whole genome shotgun (WGS) entry which is preliminary data.</text>
</comment>
<gene>
    <name evidence="3" type="ORF">HF521_015093</name>
</gene>
<evidence type="ECO:0000256" key="2">
    <source>
        <dbReference type="SAM" id="Phobius"/>
    </source>
</evidence>
<dbReference type="AlphaFoldDB" id="A0A8T0A680"/>
<evidence type="ECO:0000256" key="1">
    <source>
        <dbReference type="SAM" id="MobiDB-lite"/>
    </source>
</evidence>
<feature type="region of interest" description="Disordered" evidence="1">
    <location>
        <begin position="227"/>
        <end position="265"/>
    </location>
</feature>
<feature type="region of interest" description="Disordered" evidence="1">
    <location>
        <begin position="30"/>
        <end position="52"/>
    </location>
</feature>
<name>A0A8T0A680_SILME</name>
<feature type="compositionally biased region" description="Polar residues" evidence="1">
    <location>
        <begin position="227"/>
        <end position="240"/>
    </location>
</feature>
<keyword evidence="4" id="KW-1185">Reference proteome</keyword>
<keyword evidence="2" id="KW-0472">Membrane</keyword>
<evidence type="ECO:0000313" key="3">
    <source>
        <dbReference type="EMBL" id="KAF7686700.1"/>
    </source>
</evidence>
<proteinExistence type="predicted"/>
<accession>A0A8T0A680</accession>
<sequence length="417" mass="47215">MFLGSETNSPIHLSICFPHRSPRNTLDTAQDVKSPLNPTAHVFRPDGGNQRRTEIHPHSIDSESEPRFEFYRFHGWKLTFKKTWVCKYADKTKPVLQIKFNCSPFDPCDPKSGWGHYDLQQIYKNGSPRVPLPQCEAKITTNQDGAVNQYFVCETHADLRSLWTNASVSETDMDVMVTLQITAPPLLQNVSINGHLNKSGLHMETKHNITLIACCFLNSSTWQNKGSSSITQSSHRSNASKPAVFSAGPSDEGRKRSLGTNHTHQSNRSRCIFHLEDFRKMSSETERRWSVSTIVWLVLVLMVVLLVLLGVKDQVFKNRHCCKKKVIPDRVPVNHPNTFSIRRVKSLGDLPDDASAISTEDRELFLEKTPPDNSRAHVTSQQRRVSLASTERLLQAFRKSYRRDLSPIPELSVTGTA</sequence>
<dbReference type="Proteomes" id="UP000606274">
    <property type="component" value="Unassembled WGS sequence"/>
</dbReference>
<organism evidence="3 4">
    <name type="scientific">Silurus meridionalis</name>
    <name type="common">Southern catfish</name>
    <name type="synonym">Silurus soldatovi meridionalis</name>
    <dbReference type="NCBI Taxonomy" id="175797"/>
    <lineage>
        <taxon>Eukaryota</taxon>
        <taxon>Metazoa</taxon>
        <taxon>Chordata</taxon>
        <taxon>Craniata</taxon>
        <taxon>Vertebrata</taxon>
        <taxon>Euteleostomi</taxon>
        <taxon>Actinopterygii</taxon>
        <taxon>Neopterygii</taxon>
        <taxon>Teleostei</taxon>
        <taxon>Ostariophysi</taxon>
        <taxon>Siluriformes</taxon>
        <taxon>Siluridae</taxon>
        <taxon>Silurus</taxon>
    </lineage>
</organism>
<reference evidence="3" key="1">
    <citation type="submission" date="2020-08" db="EMBL/GenBank/DDBJ databases">
        <title>Chromosome-level assembly of Southern catfish (Silurus meridionalis) provides insights into visual adaptation to the nocturnal and benthic lifestyles.</title>
        <authorList>
            <person name="Zhang Y."/>
            <person name="Wang D."/>
            <person name="Peng Z."/>
        </authorList>
    </citation>
    <scope>NUCLEOTIDE SEQUENCE</scope>
    <source>
        <strain evidence="3">SWU-2019-XX</strain>
        <tissue evidence="3">Muscle</tissue>
    </source>
</reference>